<dbReference type="GO" id="GO:0004674">
    <property type="term" value="F:protein serine/threonine kinase activity"/>
    <property type="evidence" value="ECO:0007669"/>
    <property type="project" value="UniProtKB-KW"/>
</dbReference>
<keyword evidence="7" id="KW-0418">Kinase</keyword>
<evidence type="ECO:0000259" key="14">
    <source>
        <dbReference type="PROSITE" id="PS50011"/>
    </source>
</evidence>
<evidence type="ECO:0000256" key="8">
    <source>
        <dbReference type="ARBA" id="ARBA00022840"/>
    </source>
</evidence>
<organism evidence="15 16">
    <name type="scientific">Taxus chinensis</name>
    <name type="common">Chinese yew</name>
    <name type="synonym">Taxus wallichiana var. chinensis</name>
    <dbReference type="NCBI Taxonomy" id="29808"/>
    <lineage>
        <taxon>Eukaryota</taxon>
        <taxon>Viridiplantae</taxon>
        <taxon>Streptophyta</taxon>
        <taxon>Embryophyta</taxon>
        <taxon>Tracheophyta</taxon>
        <taxon>Spermatophyta</taxon>
        <taxon>Pinopsida</taxon>
        <taxon>Pinidae</taxon>
        <taxon>Conifers II</taxon>
        <taxon>Cupressales</taxon>
        <taxon>Taxaceae</taxon>
        <taxon>Taxus</taxon>
    </lineage>
</organism>
<keyword evidence="10 13" id="KW-0472">Membrane</keyword>
<dbReference type="EMBL" id="JAHRHJ020000008">
    <property type="protein sequence ID" value="KAH9307157.1"/>
    <property type="molecule type" value="Genomic_DNA"/>
</dbReference>
<evidence type="ECO:0000256" key="1">
    <source>
        <dbReference type="ARBA" id="ARBA00004167"/>
    </source>
</evidence>
<reference evidence="15 16" key="1">
    <citation type="journal article" date="2021" name="Nat. Plants">
        <title>The Taxus genome provides insights into paclitaxel biosynthesis.</title>
        <authorList>
            <person name="Xiong X."/>
            <person name="Gou J."/>
            <person name="Liao Q."/>
            <person name="Li Y."/>
            <person name="Zhou Q."/>
            <person name="Bi G."/>
            <person name="Li C."/>
            <person name="Du R."/>
            <person name="Wang X."/>
            <person name="Sun T."/>
            <person name="Guo L."/>
            <person name="Liang H."/>
            <person name="Lu P."/>
            <person name="Wu Y."/>
            <person name="Zhang Z."/>
            <person name="Ro D.K."/>
            <person name="Shang Y."/>
            <person name="Huang S."/>
            <person name="Yan J."/>
        </authorList>
    </citation>
    <scope>NUCLEOTIDE SEQUENCE [LARGE SCALE GENOMIC DNA]</scope>
    <source>
        <strain evidence="15">Ta-2019</strain>
    </source>
</reference>
<keyword evidence="11" id="KW-0325">Glycoprotein</keyword>
<gene>
    <name evidence="15" type="ORF">KI387_043829</name>
</gene>
<dbReference type="PANTHER" id="PTHR46008">
    <property type="entry name" value="LEAF RUST 10 DISEASE-RESISTANCE LOCUS RECEPTOR-LIKE PROTEIN KINASE-LIKE 1.4"/>
    <property type="match status" value="1"/>
</dbReference>
<keyword evidence="6 12" id="KW-0547">Nucleotide-binding</keyword>
<evidence type="ECO:0000256" key="12">
    <source>
        <dbReference type="PROSITE-ProRule" id="PRU10141"/>
    </source>
</evidence>
<dbReference type="AlphaFoldDB" id="A0AA38FM75"/>
<sequence length="381" mass="42460">MAVYVSTAGGVVAVAAVVLVYIFYVRRRKHLPTRSLGSAFSDYHKIDMEAGRLKNMLGSLAIFSYQELEQATNFFDEENELGDGGFGAVYLGKLQDGRDVAVKRLYQENSRRVEQFMNEVQILSSLSHPNLVRLYGCTYPQSPMLLLVYEFLSNGTLWDHLHGSRRSLRGLPWGTRLNIAIETARALAYLHSIDPPIFHRDVKSNDILLDENFSAKVADFGLSRLAPVNVSHITTAPQGTPGYVDPEYHQRFQLTDKSDVYSFGVVLVELISAKVAVDTGRNNNEISLAYMAIDKIRTGALGELVDPDLKIVKNHEVKVMVGAVAELAFECLARERDFRPGMKQVVSRLEEIKQLQESKICNKLINVAPAVRIQSSKSGPA</sequence>
<comment type="subcellular location">
    <subcellularLocation>
        <location evidence="1">Membrane</location>
        <topology evidence="1">Single-pass membrane protein</topology>
    </subcellularLocation>
</comment>
<evidence type="ECO:0000256" key="10">
    <source>
        <dbReference type="ARBA" id="ARBA00023136"/>
    </source>
</evidence>
<evidence type="ECO:0000313" key="15">
    <source>
        <dbReference type="EMBL" id="KAH9307157.1"/>
    </source>
</evidence>
<dbReference type="FunFam" id="3.30.200.20:FF:000162">
    <property type="entry name" value="Adenine nucleotide alpha hydrolase-like domain kinase"/>
    <property type="match status" value="1"/>
</dbReference>
<evidence type="ECO:0000256" key="5">
    <source>
        <dbReference type="ARBA" id="ARBA00022729"/>
    </source>
</evidence>
<dbReference type="PROSITE" id="PS50011">
    <property type="entry name" value="PROTEIN_KINASE_DOM"/>
    <property type="match status" value="1"/>
</dbReference>
<keyword evidence="16" id="KW-1185">Reference proteome</keyword>
<feature type="transmembrane region" description="Helical" evidence="13">
    <location>
        <begin position="6"/>
        <end position="25"/>
    </location>
</feature>
<dbReference type="GO" id="GO:0005524">
    <property type="term" value="F:ATP binding"/>
    <property type="evidence" value="ECO:0007669"/>
    <property type="project" value="UniProtKB-UniRule"/>
</dbReference>
<keyword evidence="2" id="KW-0723">Serine/threonine-protein kinase</keyword>
<evidence type="ECO:0000256" key="4">
    <source>
        <dbReference type="ARBA" id="ARBA00022692"/>
    </source>
</evidence>
<evidence type="ECO:0000256" key="3">
    <source>
        <dbReference type="ARBA" id="ARBA00022679"/>
    </source>
</evidence>
<dbReference type="GO" id="GO:0016020">
    <property type="term" value="C:membrane"/>
    <property type="evidence" value="ECO:0007669"/>
    <property type="project" value="UniProtKB-SubCell"/>
</dbReference>
<proteinExistence type="predicted"/>
<dbReference type="Gene3D" id="3.30.200.20">
    <property type="entry name" value="Phosphorylase Kinase, domain 1"/>
    <property type="match status" value="1"/>
</dbReference>
<keyword evidence="4 13" id="KW-0812">Transmembrane</keyword>
<comment type="caution">
    <text evidence="15">The sequence shown here is derived from an EMBL/GenBank/DDBJ whole genome shotgun (WGS) entry which is preliminary data.</text>
</comment>
<feature type="binding site" evidence="12">
    <location>
        <position position="103"/>
    </location>
    <ligand>
        <name>ATP</name>
        <dbReference type="ChEBI" id="CHEBI:30616"/>
    </ligand>
</feature>
<evidence type="ECO:0000256" key="13">
    <source>
        <dbReference type="SAM" id="Phobius"/>
    </source>
</evidence>
<dbReference type="Gene3D" id="1.10.510.10">
    <property type="entry name" value="Transferase(Phosphotransferase) domain 1"/>
    <property type="match status" value="1"/>
</dbReference>
<evidence type="ECO:0000313" key="16">
    <source>
        <dbReference type="Proteomes" id="UP000824469"/>
    </source>
</evidence>
<evidence type="ECO:0000256" key="11">
    <source>
        <dbReference type="ARBA" id="ARBA00023180"/>
    </source>
</evidence>
<keyword evidence="5" id="KW-0732">Signal</keyword>
<dbReference type="InterPro" id="IPR017441">
    <property type="entry name" value="Protein_kinase_ATP_BS"/>
</dbReference>
<keyword evidence="3" id="KW-0808">Transferase</keyword>
<keyword evidence="8 12" id="KW-0067">ATP-binding</keyword>
<evidence type="ECO:0000256" key="2">
    <source>
        <dbReference type="ARBA" id="ARBA00022527"/>
    </source>
</evidence>
<keyword evidence="9 13" id="KW-1133">Transmembrane helix</keyword>
<evidence type="ECO:0000256" key="7">
    <source>
        <dbReference type="ARBA" id="ARBA00022777"/>
    </source>
</evidence>
<protein>
    <recommendedName>
        <fullName evidence="14">Protein kinase domain-containing protein</fullName>
    </recommendedName>
</protein>
<dbReference type="FunFam" id="1.10.510.10:FF:000161">
    <property type="entry name" value="Wall-associated receptor kinase-like 20"/>
    <property type="match status" value="1"/>
</dbReference>
<dbReference type="Pfam" id="PF00069">
    <property type="entry name" value="Pkinase"/>
    <property type="match status" value="1"/>
</dbReference>
<dbReference type="PANTHER" id="PTHR46008:SF62">
    <property type="entry name" value="PROTEIN KINASE DOMAIN-CONTAINING PROTEIN"/>
    <property type="match status" value="1"/>
</dbReference>
<evidence type="ECO:0000256" key="9">
    <source>
        <dbReference type="ARBA" id="ARBA00022989"/>
    </source>
</evidence>
<dbReference type="Proteomes" id="UP000824469">
    <property type="component" value="Unassembled WGS sequence"/>
</dbReference>
<feature type="domain" description="Protein kinase" evidence="14">
    <location>
        <begin position="75"/>
        <end position="352"/>
    </location>
</feature>
<evidence type="ECO:0000256" key="6">
    <source>
        <dbReference type="ARBA" id="ARBA00022741"/>
    </source>
</evidence>
<dbReference type="InterPro" id="IPR000719">
    <property type="entry name" value="Prot_kinase_dom"/>
</dbReference>
<accession>A0AA38FM75</accession>
<dbReference type="SUPFAM" id="SSF56112">
    <property type="entry name" value="Protein kinase-like (PK-like)"/>
    <property type="match status" value="1"/>
</dbReference>
<name>A0AA38FM75_TAXCH</name>
<dbReference type="InterPro" id="IPR011009">
    <property type="entry name" value="Kinase-like_dom_sf"/>
</dbReference>
<dbReference type="OMA" id="NCEMIRQ"/>
<dbReference type="PROSITE" id="PS00107">
    <property type="entry name" value="PROTEIN_KINASE_ATP"/>
    <property type="match status" value="1"/>
</dbReference>